<feature type="domain" description="Nudix hydrolase" evidence="3">
    <location>
        <begin position="1"/>
        <end position="120"/>
    </location>
</feature>
<evidence type="ECO:0000256" key="1">
    <source>
        <dbReference type="ARBA" id="ARBA00001946"/>
    </source>
</evidence>
<keyword evidence="5" id="KW-1185">Reference proteome</keyword>
<dbReference type="InterPro" id="IPR000086">
    <property type="entry name" value="NUDIX_hydrolase_dom"/>
</dbReference>
<comment type="cofactor">
    <cofactor evidence="1">
        <name>Mg(2+)</name>
        <dbReference type="ChEBI" id="CHEBI:18420"/>
    </cofactor>
</comment>
<dbReference type="SUPFAM" id="SSF55811">
    <property type="entry name" value="Nudix"/>
    <property type="match status" value="1"/>
</dbReference>
<evidence type="ECO:0000313" key="4">
    <source>
        <dbReference type="EMBL" id="MCW6536090.1"/>
    </source>
</evidence>
<dbReference type="PROSITE" id="PS00893">
    <property type="entry name" value="NUDIX_BOX"/>
    <property type="match status" value="1"/>
</dbReference>
<accession>A0AA42CQW0</accession>
<sequence length="142" mass="15575">MIDDRAGRLLLVRKAGARRFMLAGGKIEPGEAPLDALLRELDEEIGLTLSDEDARYLGRFSAPAANEPDHIVDAEIFHVRASHLPQPRAEIEAAVWVDHVEAAAMPLAPLVRDHILPLARTLCAAYEPLVVSLSKRGRSLSR</sequence>
<dbReference type="EMBL" id="JANFAV010000011">
    <property type="protein sequence ID" value="MCW6536090.1"/>
    <property type="molecule type" value="Genomic_DNA"/>
</dbReference>
<dbReference type="PROSITE" id="PS51462">
    <property type="entry name" value="NUDIX"/>
    <property type="match status" value="1"/>
</dbReference>
<dbReference type="Gene3D" id="3.90.79.10">
    <property type="entry name" value="Nucleoside Triphosphate Pyrophosphohydrolase"/>
    <property type="match status" value="1"/>
</dbReference>
<evidence type="ECO:0000256" key="2">
    <source>
        <dbReference type="ARBA" id="ARBA00022801"/>
    </source>
</evidence>
<organism evidence="4 5">
    <name type="scientific">Sphingomonas lycopersici</name>
    <dbReference type="NCBI Taxonomy" id="2951807"/>
    <lineage>
        <taxon>Bacteria</taxon>
        <taxon>Pseudomonadati</taxon>
        <taxon>Pseudomonadota</taxon>
        <taxon>Alphaproteobacteria</taxon>
        <taxon>Sphingomonadales</taxon>
        <taxon>Sphingomonadaceae</taxon>
        <taxon>Sphingomonas</taxon>
    </lineage>
</organism>
<dbReference type="AlphaFoldDB" id="A0AA42CQW0"/>
<dbReference type="Proteomes" id="UP001165565">
    <property type="component" value="Unassembled WGS sequence"/>
</dbReference>
<reference evidence="4" key="1">
    <citation type="submission" date="2022-06" db="EMBL/GenBank/DDBJ databases">
        <title>Sphingomonas sp. nov. isolated from rhizosphere soil of tomato.</title>
        <authorList>
            <person name="Dong H."/>
            <person name="Gao R."/>
        </authorList>
    </citation>
    <scope>NUCLEOTIDE SEQUENCE</scope>
    <source>
        <strain evidence="4">MMSM24</strain>
    </source>
</reference>
<evidence type="ECO:0000259" key="3">
    <source>
        <dbReference type="PROSITE" id="PS51462"/>
    </source>
</evidence>
<keyword evidence="2" id="KW-0378">Hydrolase</keyword>
<dbReference type="CDD" id="cd04690">
    <property type="entry name" value="NUDIX_Hydrolase"/>
    <property type="match status" value="1"/>
</dbReference>
<proteinExistence type="predicted"/>
<dbReference type="InterPro" id="IPR020084">
    <property type="entry name" value="NUDIX_hydrolase_CS"/>
</dbReference>
<protein>
    <submittedName>
        <fullName evidence="4">NUDIX domain-containing protein</fullName>
    </submittedName>
</protein>
<name>A0AA42CQW0_9SPHN</name>
<dbReference type="InterPro" id="IPR015797">
    <property type="entry name" value="NUDIX_hydrolase-like_dom_sf"/>
</dbReference>
<dbReference type="Pfam" id="PF00293">
    <property type="entry name" value="NUDIX"/>
    <property type="match status" value="1"/>
</dbReference>
<gene>
    <name evidence="4" type="ORF">NEE01_15015</name>
</gene>
<comment type="caution">
    <text evidence="4">The sequence shown here is derived from an EMBL/GenBank/DDBJ whole genome shotgun (WGS) entry which is preliminary data.</text>
</comment>
<dbReference type="PANTHER" id="PTHR43046:SF2">
    <property type="entry name" value="8-OXO-DGTP DIPHOSPHATASE-RELATED"/>
    <property type="match status" value="1"/>
</dbReference>
<evidence type="ECO:0000313" key="5">
    <source>
        <dbReference type="Proteomes" id="UP001165565"/>
    </source>
</evidence>
<dbReference type="GO" id="GO:0016787">
    <property type="term" value="F:hydrolase activity"/>
    <property type="evidence" value="ECO:0007669"/>
    <property type="project" value="UniProtKB-KW"/>
</dbReference>
<dbReference type="PANTHER" id="PTHR43046">
    <property type="entry name" value="GDP-MANNOSE MANNOSYL HYDROLASE"/>
    <property type="match status" value="1"/>
</dbReference>